<evidence type="ECO:0000256" key="8">
    <source>
        <dbReference type="HAMAP-Rule" id="MF_01978"/>
    </source>
</evidence>
<dbReference type="Pfam" id="PF00365">
    <property type="entry name" value="PFK"/>
    <property type="match status" value="1"/>
</dbReference>
<dbReference type="Proteomes" id="UP000006546">
    <property type="component" value="Chromosome"/>
</dbReference>
<dbReference type="SUPFAM" id="SSF53784">
    <property type="entry name" value="Phosphofructokinase"/>
    <property type="match status" value="1"/>
</dbReference>
<dbReference type="Gene3D" id="3.40.50.450">
    <property type="match status" value="1"/>
</dbReference>
<dbReference type="PRINTS" id="PR00476">
    <property type="entry name" value="PHFRCTKINASE"/>
</dbReference>
<feature type="binding site" evidence="8">
    <location>
        <position position="239"/>
    </location>
    <ligand>
        <name>substrate</name>
    </ligand>
</feature>
<feature type="domain" description="Phosphofructokinase" evidence="9">
    <location>
        <begin position="5"/>
        <end position="315"/>
    </location>
</feature>
<dbReference type="OrthoDB" id="9802503at2"/>
<keyword evidence="8" id="KW-0324">Glycolysis</keyword>
<keyword evidence="11" id="KW-1185">Reference proteome</keyword>
<evidence type="ECO:0000256" key="5">
    <source>
        <dbReference type="ARBA" id="ARBA00022777"/>
    </source>
</evidence>
<dbReference type="GO" id="GO:0005737">
    <property type="term" value="C:cytoplasm"/>
    <property type="evidence" value="ECO:0007669"/>
    <property type="project" value="UniProtKB-SubCell"/>
</dbReference>
<dbReference type="PIRSF" id="PIRSF036483">
    <property type="entry name" value="PFK_XF0274"/>
    <property type="match status" value="1"/>
</dbReference>
<dbReference type="RefSeq" id="WP_013759498.1">
    <property type="nucleotide sequence ID" value="NC_015500.1"/>
</dbReference>
<dbReference type="InterPro" id="IPR035966">
    <property type="entry name" value="PKF_sf"/>
</dbReference>
<comment type="function">
    <text evidence="2 8">Catalyzes the phosphorylation of D-fructose 6-phosphate, the first committing step of glycolysis. Uses inorganic phosphate (PPi) as phosphoryl donor instead of ATP like common ATP-dependent phosphofructokinases (ATP-PFKs), which renders the reaction reversible, and can thus function both in glycolysis and gluconeogenesis. Consistently, PPi-PFK can replace the enzymes of both the forward (ATP-PFK) and reverse (fructose-bisphosphatase (FBPase)) reactions.</text>
</comment>
<dbReference type="KEGG" id="tbe:Trebr_2388"/>
<keyword evidence="8" id="KW-0963">Cytoplasm</keyword>
<comment type="catalytic activity">
    <reaction evidence="7 8">
        <text>beta-D-fructose 6-phosphate + diphosphate = beta-D-fructose 1,6-bisphosphate + phosphate + H(+)</text>
        <dbReference type="Rhea" id="RHEA:13613"/>
        <dbReference type="ChEBI" id="CHEBI:15378"/>
        <dbReference type="ChEBI" id="CHEBI:32966"/>
        <dbReference type="ChEBI" id="CHEBI:33019"/>
        <dbReference type="ChEBI" id="CHEBI:43474"/>
        <dbReference type="ChEBI" id="CHEBI:57634"/>
        <dbReference type="EC" id="2.7.1.90"/>
    </reaction>
</comment>
<evidence type="ECO:0000256" key="1">
    <source>
        <dbReference type="ARBA" id="ARBA00001946"/>
    </source>
</evidence>
<reference evidence="11" key="1">
    <citation type="submission" date="2011-04" db="EMBL/GenBank/DDBJ databases">
        <title>The complete genome of Treponema brennaborense DSM 12168.</title>
        <authorList>
            <person name="Lucas S."/>
            <person name="Han J."/>
            <person name="Lapidus A."/>
            <person name="Bruce D."/>
            <person name="Goodwin L."/>
            <person name="Pitluck S."/>
            <person name="Peters L."/>
            <person name="Kyrpides N."/>
            <person name="Mavromatis K."/>
            <person name="Ivanova N."/>
            <person name="Mikhailova N."/>
            <person name="Pagani I."/>
            <person name="Teshima H."/>
            <person name="Detter J.C."/>
            <person name="Tapia R."/>
            <person name="Han C."/>
            <person name="Land M."/>
            <person name="Hauser L."/>
            <person name="Markowitz V."/>
            <person name="Cheng J.-F."/>
            <person name="Hugenholtz P."/>
            <person name="Woyke T."/>
            <person name="Wu D."/>
            <person name="Gronow S."/>
            <person name="Wellnitz S."/>
            <person name="Brambilla E."/>
            <person name="Klenk H.-P."/>
            <person name="Eisen J.A."/>
        </authorList>
    </citation>
    <scope>NUCLEOTIDE SEQUENCE [LARGE SCALE GENOMIC DNA]</scope>
    <source>
        <strain evidence="11">DSM 12168 / CIP 105900 / DD5/3</strain>
    </source>
</reference>
<accession>F4LMD1</accession>
<dbReference type="GO" id="GO:0047334">
    <property type="term" value="F:diphosphate-fructose-6-phosphate 1-phosphotransferase activity"/>
    <property type="evidence" value="ECO:0007669"/>
    <property type="project" value="UniProtKB-EC"/>
</dbReference>
<dbReference type="InterPro" id="IPR022953">
    <property type="entry name" value="ATP_PFK"/>
</dbReference>
<keyword evidence="6 8" id="KW-0460">Magnesium</keyword>
<comment type="subcellular location">
    <subcellularLocation>
        <location evidence="8">Cytoplasm</location>
    </subcellularLocation>
</comment>
<dbReference type="AlphaFoldDB" id="F4LMD1"/>
<comment type="similarity">
    <text evidence="8">Belongs to the phosphofructokinase type A (PFKA) family. PPi-dependent PFK group II subfamily. Clade 'B2' sub-subfamily.</text>
</comment>
<keyword evidence="4 8" id="KW-0479">Metal-binding</keyword>
<evidence type="ECO:0000256" key="3">
    <source>
        <dbReference type="ARBA" id="ARBA00022679"/>
    </source>
</evidence>
<comment type="caution">
    <text evidence="8">Lacks conserved residue(s) required for the propagation of feature annotation.</text>
</comment>
<dbReference type="GO" id="GO:0046872">
    <property type="term" value="F:metal ion binding"/>
    <property type="evidence" value="ECO:0007669"/>
    <property type="project" value="UniProtKB-KW"/>
</dbReference>
<dbReference type="UniPathway" id="UPA00109">
    <property type="reaction ID" value="UER00182"/>
</dbReference>
<dbReference type="InterPro" id="IPR011404">
    <property type="entry name" value="PPi-PFK"/>
</dbReference>
<comment type="activity regulation">
    <text evidence="8">Non-allosteric.</text>
</comment>
<evidence type="ECO:0000256" key="2">
    <source>
        <dbReference type="ARBA" id="ARBA00003138"/>
    </source>
</evidence>
<dbReference type="EC" id="2.7.1.90" evidence="8"/>
<evidence type="ECO:0000313" key="11">
    <source>
        <dbReference type="Proteomes" id="UP000006546"/>
    </source>
</evidence>
<dbReference type="InterPro" id="IPR000023">
    <property type="entry name" value="Phosphofructokinase_dom"/>
</dbReference>
<comment type="subunit">
    <text evidence="8">Homodimer.</text>
</comment>
<dbReference type="EMBL" id="CP002696">
    <property type="protein sequence ID" value="AEE17797.1"/>
    <property type="molecule type" value="Genomic_DNA"/>
</dbReference>
<feature type="binding site" evidence="8">
    <location>
        <begin position="137"/>
        <end position="139"/>
    </location>
    <ligand>
        <name>substrate</name>
    </ligand>
</feature>
<feature type="active site" description="Proton acceptor" evidence="8">
    <location>
        <position position="139"/>
    </location>
</feature>
<dbReference type="HOGENOM" id="CLU_020655_1_1_12"/>
<comment type="pathway">
    <text evidence="8">Carbohydrate degradation; glycolysis; D-glyceraldehyde 3-phosphate and glycerone phosphate from D-glucose: step 3/4.</text>
</comment>
<organism evidence="10 11">
    <name type="scientific">Treponema brennaborense (strain DSM 12168 / CIP 105900 / DD5/3)</name>
    <dbReference type="NCBI Taxonomy" id="906968"/>
    <lineage>
        <taxon>Bacteria</taxon>
        <taxon>Pseudomonadati</taxon>
        <taxon>Spirochaetota</taxon>
        <taxon>Spirochaetia</taxon>
        <taxon>Spirochaetales</taxon>
        <taxon>Treponemataceae</taxon>
        <taxon>Treponema</taxon>
    </lineage>
</organism>
<evidence type="ECO:0000256" key="6">
    <source>
        <dbReference type="ARBA" id="ARBA00022842"/>
    </source>
</evidence>
<dbReference type="GO" id="GO:0003872">
    <property type="term" value="F:6-phosphofructokinase activity"/>
    <property type="evidence" value="ECO:0007669"/>
    <property type="project" value="UniProtKB-UniRule"/>
</dbReference>
<evidence type="ECO:0000256" key="7">
    <source>
        <dbReference type="ARBA" id="ARBA00048072"/>
    </source>
</evidence>
<proteinExistence type="inferred from homology"/>
<dbReference type="PANTHER" id="PTHR45770">
    <property type="entry name" value="ATP-DEPENDENT 6-PHOSPHOFRUCTOKINASE 1"/>
    <property type="match status" value="1"/>
</dbReference>
<keyword evidence="3 8" id="KW-0808">Transferase</keyword>
<dbReference type="STRING" id="906968.Trebr_2388"/>
<dbReference type="Gene3D" id="3.40.50.460">
    <property type="entry name" value="Phosphofructokinase domain"/>
    <property type="match status" value="1"/>
</dbReference>
<keyword evidence="5 8" id="KW-0418">Kinase</keyword>
<sequence>MKKNMLIVHGGAPTAVINASLYGAIKQAKKSGMVNHIWGARGGSHAVLTGDFIDLGNLPEETVELLPITPASFIGSSRYQVTESDYERMVDVLVEKDIQWLLFTGGNGSMDTCGKIAKCVAKKAPGKGICVTGIPKTIDNDIAVTDHAPGFGSAARYVAATVRDICADVASLPIHVCVVETMGRNAGWLTAAAALAGGSRKTGPHLIYVPEIAFDEEAFLDNAKTLYDAYGGVVVVASEGLRDKTGKPIVDPIFQVGRSVYYGDVSAHLCNLVIRKLGIKARSEKPGLIGRCAAAYQSSVDRAEAIEAGTRAVQAALAGKTAVMVGFKRVSTRPYRCETVLIPVEEVMLHERTLPAEFLTAGTATGTAIATGTAGSATGIATATAGGTIPSEAFVNWCEPLIGDELPPFAR</sequence>
<dbReference type="NCBIfam" id="NF010675">
    <property type="entry name" value="PRK14072.1"/>
    <property type="match status" value="1"/>
</dbReference>
<feature type="site" description="Important for catalytic activity; stabilizes the transition state when the phosphoryl donor is PPi" evidence="8">
    <location>
        <position position="136"/>
    </location>
</feature>
<gene>
    <name evidence="8" type="primary">pfp</name>
    <name evidence="10" type="ordered locus">Trebr_2388</name>
</gene>
<evidence type="ECO:0000313" key="10">
    <source>
        <dbReference type="EMBL" id="AEE17797.1"/>
    </source>
</evidence>
<protein>
    <recommendedName>
        <fullName evidence="8">Pyrophosphate--fructose 6-phosphate 1-phosphotransferase</fullName>
        <ecNumber evidence="8">2.7.1.90</ecNumber>
    </recommendedName>
    <alternativeName>
        <fullName evidence="8">6-phosphofructokinase, pyrophosphate dependent</fullName>
    </alternativeName>
    <alternativeName>
        <fullName evidence="8">PPi-dependent phosphofructokinase</fullName>
        <shortName evidence="8">PPi-PFK</shortName>
    </alternativeName>
    <alternativeName>
        <fullName evidence="8">Pyrophosphate-dependent 6-phosphofructose-1-kinase</fullName>
    </alternativeName>
</protein>
<evidence type="ECO:0000256" key="4">
    <source>
        <dbReference type="ARBA" id="ARBA00022723"/>
    </source>
</evidence>
<feature type="binding site" evidence="8">
    <location>
        <begin position="182"/>
        <end position="184"/>
    </location>
    <ligand>
        <name>substrate</name>
    </ligand>
</feature>
<evidence type="ECO:0000259" key="9">
    <source>
        <dbReference type="Pfam" id="PF00365"/>
    </source>
</evidence>
<dbReference type="GO" id="GO:0006002">
    <property type="term" value="P:fructose 6-phosphate metabolic process"/>
    <property type="evidence" value="ECO:0007669"/>
    <property type="project" value="InterPro"/>
</dbReference>
<name>F4LMD1_TREBD</name>
<feature type="binding site" evidence="8">
    <location>
        <position position="107"/>
    </location>
    <ligand>
        <name>Mg(2+)</name>
        <dbReference type="ChEBI" id="CHEBI:18420"/>
        <note>catalytic</note>
    </ligand>
</feature>
<comment type="cofactor">
    <cofactor evidence="1 8">
        <name>Mg(2+)</name>
        <dbReference type="ChEBI" id="CHEBI:18420"/>
    </cofactor>
</comment>
<dbReference type="HAMAP" id="MF_01978">
    <property type="entry name" value="Phosphofructokinase_II_B2"/>
    <property type="match status" value="1"/>
</dbReference>
<dbReference type="eggNOG" id="COG0205">
    <property type="taxonomic scope" value="Bacteria"/>
</dbReference>
<dbReference type="InterPro" id="IPR050929">
    <property type="entry name" value="PFKA"/>
</dbReference>